<keyword evidence="2" id="KW-1185">Reference proteome</keyword>
<dbReference type="EMBL" id="JAPMOU010000022">
    <property type="protein sequence ID" value="MDE1463564.1"/>
    <property type="molecule type" value="Genomic_DNA"/>
</dbReference>
<dbReference type="RefSeq" id="WP_274689902.1">
    <property type="nucleotide sequence ID" value="NZ_JAPMOU010000022.1"/>
</dbReference>
<proteinExistence type="predicted"/>
<gene>
    <name evidence="1" type="ORF">ORQ98_16545</name>
</gene>
<evidence type="ECO:0008006" key="3">
    <source>
        <dbReference type="Google" id="ProtNLM"/>
    </source>
</evidence>
<reference evidence="1 2" key="1">
    <citation type="submission" date="2022-11" db="EMBL/GenBank/DDBJ databases">
        <title>Spartinivicinus poritis sp. nov., isolated from scleractinian coral Porites lutea.</title>
        <authorList>
            <person name="Zhang G."/>
            <person name="Cai L."/>
            <person name="Wei Q."/>
        </authorList>
    </citation>
    <scope>NUCLEOTIDE SEQUENCE [LARGE SCALE GENOMIC DNA]</scope>
    <source>
        <strain evidence="1 2">A2-2</strain>
    </source>
</reference>
<protein>
    <recommendedName>
        <fullName evidence="3">DUF2642 domain-containing protein</fullName>
    </recommendedName>
</protein>
<name>A0ABT5UB00_9GAMM</name>
<sequence>MHGLATQQHNSSVVHISTWHALVAELAETAQPVFILLPSIGKVQGVIESLQGDMVTIRLNNSRLLMHFNQLVIYR</sequence>
<evidence type="ECO:0000313" key="1">
    <source>
        <dbReference type="EMBL" id="MDE1463564.1"/>
    </source>
</evidence>
<organism evidence="1 2">
    <name type="scientific">Spartinivicinus poritis</name>
    <dbReference type="NCBI Taxonomy" id="2994640"/>
    <lineage>
        <taxon>Bacteria</taxon>
        <taxon>Pseudomonadati</taxon>
        <taxon>Pseudomonadota</taxon>
        <taxon>Gammaproteobacteria</taxon>
        <taxon>Oceanospirillales</taxon>
        <taxon>Zooshikellaceae</taxon>
        <taxon>Spartinivicinus</taxon>
    </lineage>
</organism>
<accession>A0ABT5UB00</accession>
<evidence type="ECO:0000313" key="2">
    <source>
        <dbReference type="Proteomes" id="UP001528823"/>
    </source>
</evidence>
<dbReference type="Proteomes" id="UP001528823">
    <property type="component" value="Unassembled WGS sequence"/>
</dbReference>
<comment type="caution">
    <text evidence="1">The sequence shown here is derived from an EMBL/GenBank/DDBJ whole genome shotgun (WGS) entry which is preliminary data.</text>
</comment>